<keyword evidence="2" id="KW-0378">Hydrolase</keyword>
<gene>
    <name evidence="4" type="ORF">S01H1_59076</name>
</gene>
<dbReference type="NCBIfam" id="TIGR00447">
    <property type="entry name" value="pth"/>
    <property type="match status" value="1"/>
</dbReference>
<keyword evidence="3" id="KW-0694">RNA-binding</keyword>
<evidence type="ECO:0008006" key="5">
    <source>
        <dbReference type="Google" id="ProtNLM"/>
    </source>
</evidence>
<name>X0W2B7_9ZZZZ</name>
<evidence type="ECO:0000313" key="4">
    <source>
        <dbReference type="EMBL" id="GAG24695.1"/>
    </source>
</evidence>
<accession>X0W2B7</accession>
<keyword evidence="1" id="KW-0820">tRNA-binding</keyword>
<reference evidence="4" key="1">
    <citation type="journal article" date="2014" name="Front. Microbiol.">
        <title>High frequency of phylogenetically diverse reductive dehalogenase-homologous genes in deep subseafloor sedimentary metagenomes.</title>
        <authorList>
            <person name="Kawai M."/>
            <person name="Futagami T."/>
            <person name="Toyoda A."/>
            <person name="Takaki Y."/>
            <person name="Nishi S."/>
            <person name="Hori S."/>
            <person name="Arai W."/>
            <person name="Tsubouchi T."/>
            <person name="Morono Y."/>
            <person name="Uchiyama I."/>
            <person name="Ito T."/>
            <person name="Fujiyama A."/>
            <person name="Inagaki F."/>
            <person name="Takami H."/>
        </authorList>
    </citation>
    <scope>NUCLEOTIDE SEQUENCE</scope>
    <source>
        <strain evidence="4">Expedition CK06-06</strain>
    </source>
</reference>
<sequence length="140" mass="15278">MVGRLGRIKDWIRHRGSTAASPYLIVGLGNPGERYARNRHNIGFQCTDYLSGAHEIALRGKRFRVLLGEGRIGSRRVLLAKPLTFVNDSGQAVARIARARRVPSERILVIHDDLDLPLGRIRLRPGGGSGGHKGVASIVA</sequence>
<dbReference type="PANTHER" id="PTHR17224">
    <property type="entry name" value="PEPTIDYL-TRNA HYDROLASE"/>
    <property type="match status" value="1"/>
</dbReference>
<evidence type="ECO:0000256" key="1">
    <source>
        <dbReference type="ARBA" id="ARBA00022555"/>
    </source>
</evidence>
<organism evidence="4">
    <name type="scientific">marine sediment metagenome</name>
    <dbReference type="NCBI Taxonomy" id="412755"/>
    <lineage>
        <taxon>unclassified sequences</taxon>
        <taxon>metagenomes</taxon>
        <taxon>ecological metagenomes</taxon>
    </lineage>
</organism>
<dbReference type="SUPFAM" id="SSF53178">
    <property type="entry name" value="Peptidyl-tRNA hydrolase-like"/>
    <property type="match status" value="1"/>
</dbReference>
<comment type="caution">
    <text evidence="4">The sequence shown here is derived from an EMBL/GenBank/DDBJ whole genome shotgun (WGS) entry which is preliminary data.</text>
</comment>
<dbReference type="InterPro" id="IPR036416">
    <property type="entry name" value="Pept_tRNA_hydro_sf"/>
</dbReference>
<dbReference type="EMBL" id="BARS01038620">
    <property type="protein sequence ID" value="GAG24695.1"/>
    <property type="molecule type" value="Genomic_DNA"/>
</dbReference>
<dbReference type="GO" id="GO:0000049">
    <property type="term" value="F:tRNA binding"/>
    <property type="evidence" value="ECO:0007669"/>
    <property type="project" value="UniProtKB-KW"/>
</dbReference>
<dbReference type="Pfam" id="PF01195">
    <property type="entry name" value="Pept_tRNA_hydro"/>
    <property type="match status" value="1"/>
</dbReference>
<dbReference type="Gene3D" id="3.40.50.1470">
    <property type="entry name" value="Peptidyl-tRNA hydrolase"/>
    <property type="match status" value="1"/>
</dbReference>
<dbReference type="PANTHER" id="PTHR17224:SF1">
    <property type="entry name" value="PEPTIDYL-TRNA HYDROLASE"/>
    <property type="match status" value="1"/>
</dbReference>
<dbReference type="AlphaFoldDB" id="X0W2B7"/>
<evidence type="ECO:0000256" key="2">
    <source>
        <dbReference type="ARBA" id="ARBA00022801"/>
    </source>
</evidence>
<protein>
    <recommendedName>
        <fullName evidence="5">Peptidyl-tRNA hydrolase</fullName>
    </recommendedName>
</protein>
<dbReference type="GO" id="GO:0004045">
    <property type="term" value="F:peptidyl-tRNA hydrolase activity"/>
    <property type="evidence" value="ECO:0007669"/>
    <property type="project" value="InterPro"/>
</dbReference>
<feature type="non-terminal residue" evidence="4">
    <location>
        <position position="140"/>
    </location>
</feature>
<evidence type="ECO:0000256" key="3">
    <source>
        <dbReference type="ARBA" id="ARBA00022884"/>
    </source>
</evidence>
<dbReference type="InterPro" id="IPR001328">
    <property type="entry name" value="Pept_tRNA_hydro"/>
</dbReference>
<proteinExistence type="predicted"/>